<dbReference type="CDD" id="cd10206">
    <property type="entry name" value="ASKHA_NBD_Arp8-like"/>
    <property type="match status" value="1"/>
</dbReference>
<proteinExistence type="inferred from homology"/>
<dbReference type="Pfam" id="PF00022">
    <property type="entry name" value="Actin"/>
    <property type="match status" value="1"/>
</dbReference>
<protein>
    <submittedName>
        <fullName evidence="3">Actin-related protein</fullName>
    </submittedName>
</protein>
<dbReference type="PANTHER" id="PTHR11937">
    <property type="entry name" value="ACTIN"/>
    <property type="match status" value="1"/>
</dbReference>
<evidence type="ECO:0000256" key="1">
    <source>
        <dbReference type="RuleBase" id="RU000487"/>
    </source>
</evidence>
<keyword evidence="4" id="KW-1185">Reference proteome</keyword>
<dbReference type="OrthoDB" id="5572108at2759"/>
<dbReference type="SUPFAM" id="SSF53067">
    <property type="entry name" value="Actin-like ATPase domain"/>
    <property type="match status" value="2"/>
</dbReference>
<sequence length="794" mass="89079">MAVVKFMEFMDTMYCKCYFISSSSQLISSARRGESVNVRNTVGIHSTLNMVGKKSGKALLREEGLERTDNGMNLTSWAEPTITNQKNYYTTYMKDSSQILSQRIQNEMNREKLVRTAKDRDRALARTGNTDVPMPDEMEYEDGSTDEQDSSKVVVIHPGSQNLRIGFANDAIPKTIPMCIAYKASKCESEAGEYDAQPMRLTVGGTMEEMFGEEFAKKSTKASNDLKVAMRARKYKVLPNSKEVIIKFNNLVTPDRISEHNDPVSVEWTDTSDDNKQSKSKYFIGHAAQRIPFDAEQNGHKYRLHWPIQHGCLNELEYDNVQELVNDIYHIIAFSLEGDLALPSREWPKYSCVFVVPDLYDRKYIELMLDLCLRQMKFKQVAFVQEGLVATYGAGYPMNCIVDIGAQKTSISCIEDGMIMEDSRINLKYGGYDVTELYTKLMLSDGFPYRDINLVRRHDFLLAEEEKIRVCTLDQGRIAVHTQEFYLRAPNATTQQYKYKTYDEPIIAPMGLFDPSFFNHKYKLYRRRKVIPRSYDSYDREKPNDPESSAQLAILTSIKPSLSTVAAPHELPEPAEFATPQKEKANPMNNLSRIDSQTNGDSQATSAAGSPAPEENGTPIPAGPFIFGANGTNGGSPAPNGGVYQFNGSHHSGTPGPPGDKPSSARTLKDIAEERDAVLPVAPLDTAIVTSIMHAAKGDHKKARDLFGSILLIGGGAKVQALAPYVEEKLKIKRPDLSEKILVGTSPKEIDNQLTVWTGASVFARMSTHESWIGQLEYERLHSRALHHKLLWQY</sequence>
<evidence type="ECO:0000313" key="4">
    <source>
        <dbReference type="Proteomes" id="UP000887226"/>
    </source>
</evidence>
<feature type="compositionally biased region" description="Acidic residues" evidence="2">
    <location>
        <begin position="134"/>
        <end position="148"/>
    </location>
</feature>
<dbReference type="InterPro" id="IPR004000">
    <property type="entry name" value="Actin"/>
</dbReference>
<name>A0A9P7Z3U4_9HELO</name>
<dbReference type="InterPro" id="IPR043129">
    <property type="entry name" value="ATPase_NBD"/>
</dbReference>
<dbReference type="Gene3D" id="3.90.640.10">
    <property type="entry name" value="Actin, Chain A, domain 4"/>
    <property type="match status" value="1"/>
</dbReference>
<accession>A0A9P7Z3U4</accession>
<dbReference type="Gene3D" id="3.30.420.580">
    <property type="match status" value="1"/>
</dbReference>
<evidence type="ECO:0000313" key="3">
    <source>
        <dbReference type="EMBL" id="KAG9245074.1"/>
    </source>
</evidence>
<feature type="region of interest" description="Disordered" evidence="2">
    <location>
        <begin position="572"/>
        <end position="665"/>
    </location>
</feature>
<comment type="caution">
    <text evidence="3">The sequence shown here is derived from an EMBL/GenBank/DDBJ whole genome shotgun (WGS) entry which is preliminary data.</text>
</comment>
<organism evidence="3 4">
    <name type="scientific">Calycina marina</name>
    <dbReference type="NCBI Taxonomy" id="1763456"/>
    <lineage>
        <taxon>Eukaryota</taxon>
        <taxon>Fungi</taxon>
        <taxon>Dikarya</taxon>
        <taxon>Ascomycota</taxon>
        <taxon>Pezizomycotina</taxon>
        <taxon>Leotiomycetes</taxon>
        <taxon>Helotiales</taxon>
        <taxon>Pezizellaceae</taxon>
        <taxon>Calycina</taxon>
    </lineage>
</organism>
<feature type="compositionally biased region" description="Polar residues" evidence="2">
    <location>
        <begin position="587"/>
        <end position="608"/>
    </location>
</feature>
<gene>
    <name evidence="3" type="ORF">BJ878DRAFT_479554</name>
</gene>
<evidence type="ECO:0000256" key="2">
    <source>
        <dbReference type="SAM" id="MobiDB-lite"/>
    </source>
</evidence>
<dbReference type="FunFam" id="3.30.420.40:FF:000232">
    <property type="entry name" value="Actin-related protein 8"/>
    <property type="match status" value="1"/>
</dbReference>
<comment type="similarity">
    <text evidence="1">Belongs to the actin family.</text>
</comment>
<dbReference type="EMBL" id="MU253866">
    <property type="protein sequence ID" value="KAG9245074.1"/>
    <property type="molecule type" value="Genomic_DNA"/>
</dbReference>
<feature type="region of interest" description="Disordered" evidence="2">
    <location>
        <begin position="124"/>
        <end position="150"/>
    </location>
</feature>
<dbReference type="Gene3D" id="3.30.420.40">
    <property type="match status" value="1"/>
</dbReference>
<dbReference type="Proteomes" id="UP000887226">
    <property type="component" value="Unassembled WGS sequence"/>
</dbReference>
<dbReference type="AlphaFoldDB" id="A0A9P7Z3U4"/>
<dbReference type="SMART" id="SM00268">
    <property type="entry name" value="ACTIN"/>
    <property type="match status" value="1"/>
</dbReference>
<reference evidence="3" key="1">
    <citation type="journal article" date="2021" name="IMA Fungus">
        <title>Genomic characterization of three marine fungi, including Emericellopsis atlantica sp. nov. with signatures of a generalist lifestyle and marine biomass degradation.</title>
        <authorList>
            <person name="Hagestad O.C."/>
            <person name="Hou L."/>
            <person name="Andersen J.H."/>
            <person name="Hansen E.H."/>
            <person name="Altermark B."/>
            <person name="Li C."/>
            <person name="Kuhnert E."/>
            <person name="Cox R.J."/>
            <person name="Crous P.W."/>
            <person name="Spatafora J.W."/>
            <person name="Lail K."/>
            <person name="Amirebrahimi M."/>
            <person name="Lipzen A."/>
            <person name="Pangilinan J."/>
            <person name="Andreopoulos W."/>
            <person name="Hayes R.D."/>
            <person name="Ng V."/>
            <person name="Grigoriev I.V."/>
            <person name="Jackson S.A."/>
            <person name="Sutton T.D.S."/>
            <person name="Dobson A.D.W."/>
            <person name="Rama T."/>
        </authorList>
    </citation>
    <scope>NUCLEOTIDE SEQUENCE</scope>
    <source>
        <strain evidence="3">TRa3180A</strain>
    </source>
</reference>